<dbReference type="InterPro" id="IPR000412">
    <property type="entry name" value="ABC_2_transport"/>
</dbReference>
<organism evidence="12 13">
    <name type="scientific">Nguyenibacter vanlangensis</name>
    <dbReference type="NCBI Taxonomy" id="1216886"/>
    <lineage>
        <taxon>Bacteria</taxon>
        <taxon>Pseudomonadati</taxon>
        <taxon>Pseudomonadota</taxon>
        <taxon>Alphaproteobacteria</taxon>
        <taxon>Acetobacterales</taxon>
        <taxon>Acetobacteraceae</taxon>
        <taxon>Nguyenibacter</taxon>
    </lineage>
</organism>
<evidence type="ECO:0000256" key="4">
    <source>
        <dbReference type="ARBA" id="ARBA00022475"/>
    </source>
</evidence>
<feature type="transmembrane region" description="Helical" evidence="10">
    <location>
        <begin position="195"/>
        <end position="213"/>
    </location>
</feature>
<dbReference type="Pfam" id="PF01061">
    <property type="entry name" value="ABC2_membrane"/>
    <property type="match status" value="1"/>
</dbReference>
<feature type="transmembrane region" description="Helical" evidence="10">
    <location>
        <begin position="124"/>
        <end position="149"/>
    </location>
</feature>
<dbReference type="GO" id="GO:0015774">
    <property type="term" value="P:polysaccharide transport"/>
    <property type="evidence" value="ECO:0007669"/>
    <property type="project" value="UniProtKB-KW"/>
</dbReference>
<keyword evidence="9 10" id="KW-0472">Membrane</keyword>
<keyword evidence="5" id="KW-0762">Sugar transport</keyword>
<dbReference type="PRINTS" id="PR00164">
    <property type="entry name" value="ABC2TRNSPORT"/>
</dbReference>
<comment type="similarity">
    <text evidence="2">Belongs to the ABC-2 integral membrane protein family.</text>
</comment>
<comment type="subcellular location">
    <subcellularLocation>
        <location evidence="1">Cell membrane</location>
        <topology evidence="1">Multi-pass membrane protein</topology>
    </subcellularLocation>
</comment>
<proteinExistence type="inferred from homology"/>
<feature type="transmembrane region" description="Helical" evidence="10">
    <location>
        <begin position="83"/>
        <end position="104"/>
    </location>
</feature>
<evidence type="ECO:0000256" key="9">
    <source>
        <dbReference type="ARBA" id="ARBA00023136"/>
    </source>
</evidence>
<evidence type="ECO:0000256" key="6">
    <source>
        <dbReference type="ARBA" id="ARBA00022692"/>
    </source>
</evidence>
<keyword evidence="6 10" id="KW-0812">Transmembrane</keyword>
<dbReference type="GO" id="GO:0015920">
    <property type="term" value="P:lipopolysaccharide transport"/>
    <property type="evidence" value="ECO:0007669"/>
    <property type="project" value="TreeGrafter"/>
</dbReference>
<evidence type="ECO:0000259" key="11">
    <source>
        <dbReference type="Pfam" id="PF01061"/>
    </source>
</evidence>
<evidence type="ECO:0000256" key="5">
    <source>
        <dbReference type="ARBA" id="ARBA00022597"/>
    </source>
</evidence>
<evidence type="ECO:0000256" key="8">
    <source>
        <dbReference type="ARBA" id="ARBA00023047"/>
    </source>
</evidence>
<dbReference type="RefSeq" id="WP_176638635.1">
    <property type="nucleotide sequence ID" value="NZ_JABXXP010000006.1"/>
</dbReference>
<evidence type="ECO:0000256" key="1">
    <source>
        <dbReference type="ARBA" id="ARBA00004651"/>
    </source>
</evidence>
<keyword evidence="8" id="KW-0625">Polysaccharide transport</keyword>
<accession>A0A7Y7IU50</accession>
<evidence type="ECO:0000313" key="13">
    <source>
        <dbReference type="Proteomes" id="UP000534870"/>
    </source>
</evidence>
<evidence type="ECO:0000256" key="10">
    <source>
        <dbReference type="SAM" id="Phobius"/>
    </source>
</evidence>
<feature type="transmembrane region" description="Helical" evidence="10">
    <location>
        <begin position="161"/>
        <end position="183"/>
    </location>
</feature>
<dbReference type="GO" id="GO:0043190">
    <property type="term" value="C:ATP-binding cassette (ABC) transporter complex"/>
    <property type="evidence" value="ECO:0007669"/>
    <property type="project" value="InterPro"/>
</dbReference>
<feature type="transmembrane region" description="Helical" evidence="10">
    <location>
        <begin position="248"/>
        <end position="267"/>
    </location>
</feature>
<dbReference type="PANTHER" id="PTHR30413:SF10">
    <property type="entry name" value="CAPSULE POLYSACCHARIDE EXPORT INNER-MEMBRANE PROTEIN CTRC"/>
    <property type="match status" value="1"/>
</dbReference>
<dbReference type="PANTHER" id="PTHR30413">
    <property type="entry name" value="INNER MEMBRANE TRANSPORT PERMEASE"/>
    <property type="match status" value="1"/>
</dbReference>
<evidence type="ECO:0000256" key="7">
    <source>
        <dbReference type="ARBA" id="ARBA00022989"/>
    </source>
</evidence>
<evidence type="ECO:0000256" key="3">
    <source>
        <dbReference type="ARBA" id="ARBA00022448"/>
    </source>
</evidence>
<dbReference type="InterPro" id="IPR013525">
    <property type="entry name" value="ABC2_TM"/>
</dbReference>
<dbReference type="AlphaFoldDB" id="A0A7Y7IU50"/>
<sequence>MAAQRQVSASPQHDRRSSSLLGLFMLQCRVIGALLFREMHTRYGRENIGFLWVIGEPILFCAGVAIAWTAIRNSHEHNLPTTAIVLTGYVPLTMWRHCLGRAVFAFQSNGSLLFHRQVTPLDIILARTILEIMGALGAGFLVFLGAWFLGYMEPPKNYGMLYLGLGFHCLFSLATALLVAALSEMSELIEKSINIFSYLSLPFSGAFMMVDWLPPRWQSAILLSPSVDNIEMIREGQFGDSAHAHYDIFYDGWITFVLLLIGLSLTLRARRHIVVQ</sequence>
<keyword evidence="4" id="KW-1003">Cell membrane</keyword>
<reference evidence="12 13" key="1">
    <citation type="submission" date="2020-06" db="EMBL/GenBank/DDBJ databases">
        <title>Description of novel acetic acid bacteria.</title>
        <authorList>
            <person name="Sombolestani A."/>
        </authorList>
    </citation>
    <scope>NUCLEOTIDE SEQUENCE [LARGE SCALE GENOMIC DNA]</scope>
    <source>
        <strain evidence="12 13">LMG 31431</strain>
    </source>
</reference>
<feature type="domain" description="ABC-2 type transporter transmembrane" evidence="11">
    <location>
        <begin position="31"/>
        <end position="238"/>
    </location>
</feature>
<protein>
    <submittedName>
        <fullName evidence="12">ABC transporter permease</fullName>
    </submittedName>
</protein>
<dbReference type="EMBL" id="JABXXP010000006">
    <property type="protein sequence ID" value="NVN09841.1"/>
    <property type="molecule type" value="Genomic_DNA"/>
</dbReference>
<comment type="caution">
    <text evidence="12">The sequence shown here is derived from an EMBL/GenBank/DDBJ whole genome shotgun (WGS) entry which is preliminary data.</text>
</comment>
<gene>
    <name evidence="12" type="ORF">HUK84_01535</name>
</gene>
<evidence type="ECO:0000256" key="2">
    <source>
        <dbReference type="ARBA" id="ARBA00007783"/>
    </source>
</evidence>
<evidence type="ECO:0000313" key="12">
    <source>
        <dbReference type="EMBL" id="NVN09841.1"/>
    </source>
</evidence>
<name>A0A7Y7IU50_9PROT</name>
<keyword evidence="7 10" id="KW-1133">Transmembrane helix</keyword>
<dbReference type="GO" id="GO:0140359">
    <property type="term" value="F:ABC-type transporter activity"/>
    <property type="evidence" value="ECO:0007669"/>
    <property type="project" value="InterPro"/>
</dbReference>
<keyword evidence="3" id="KW-0813">Transport</keyword>
<feature type="transmembrane region" description="Helical" evidence="10">
    <location>
        <begin position="48"/>
        <end position="71"/>
    </location>
</feature>
<dbReference type="Proteomes" id="UP000534870">
    <property type="component" value="Unassembled WGS sequence"/>
</dbReference>